<dbReference type="AlphaFoldDB" id="A0A0M3JN75"/>
<dbReference type="WBParaSite" id="ASIM_0000911501-mRNA-1">
    <property type="protein sequence ID" value="ASIM_0000911501-mRNA-1"/>
    <property type="gene ID" value="ASIM_0000911501"/>
</dbReference>
<accession>A0A0M3JN75</accession>
<gene>
    <name evidence="1" type="ORF">ASIM_LOCUS8863</name>
</gene>
<reference evidence="3" key="1">
    <citation type="submission" date="2017-02" db="UniProtKB">
        <authorList>
            <consortium name="WormBaseParasite"/>
        </authorList>
    </citation>
    <scope>IDENTIFICATION</scope>
</reference>
<reference evidence="1 2" key="2">
    <citation type="submission" date="2018-11" db="EMBL/GenBank/DDBJ databases">
        <authorList>
            <consortium name="Pathogen Informatics"/>
        </authorList>
    </citation>
    <scope>NUCLEOTIDE SEQUENCE [LARGE SCALE GENOMIC DNA]</scope>
</reference>
<evidence type="ECO:0000313" key="2">
    <source>
        <dbReference type="Proteomes" id="UP000267096"/>
    </source>
</evidence>
<sequence length="84" mass="8857">MVLNAGMGMPLFRESRNGNMVCVNGLNSDHPMASNNISDGSDAISMGKRNTQGSPLHQYCTHLAIGSNQQSASSTTSVGKFVLN</sequence>
<organism evidence="3">
    <name type="scientific">Anisakis simplex</name>
    <name type="common">Herring worm</name>
    <dbReference type="NCBI Taxonomy" id="6269"/>
    <lineage>
        <taxon>Eukaryota</taxon>
        <taxon>Metazoa</taxon>
        <taxon>Ecdysozoa</taxon>
        <taxon>Nematoda</taxon>
        <taxon>Chromadorea</taxon>
        <taxon>Rhabditida</taxon>
        <taxon>Spirurina</taxon>
        <taxon>Ascaridomorpha</taxon>
        <taxon>Ascaridoidea</taxon>
        <taxon>Anisakidae</taxon>
        <taxon>Anisakis</taxon>
        <taxon>Anisakis simplex complex</taxon>
    </lineage>
</organism>
<name>A0A0M3JN75_ANISI</name>
<evidence type="ECO:0000313" key="1">
    <source>
        <dbReference type="EMBL" id="VDK34922.1"/>
    </source>
</evidence>
<evidence type="ECO:0000313" key="3">
    <source>
        <dbReference type="WBParaSite" id="ASIM_0000911501-mRNA-1"/>
    </source>
</evidence>
<proteinExistence type="predicted"/>
<dbReference type="EMBL" id="UYRR01025313">
    <property type="protein sequence ID" value="VDK34922.1"/>
    <property type="molecule type" value="Genomic_DNA"/>
</dbReference>
<keyword evidence="2" id="KW-1185">Reference proteome</keyword>
<dbReference type="Proteomes" id="UP000267096">
    <property type="component" value="Unassembled WGS sequence"/>
</dbReference>
<protein>
    <submittedName>
        <fullName evidence="3">Growth-regulating factor</fullName>
    </submittedName>
</protein>